<evidence type="ECO:0000259" key="5">
    <source>
        <dbReference type="PROSITE" id="PS50048"/>
    </source>
</evidence>
<keyword evidence="2" id="KW-0479">Metal-binding</keyword>
<dbReference type="CDD" id="cd12148">
    <property type="entry name" value="fungal_TF_MHR"/>
    <property type="match status" value="1"/>
</dbReference>
<dbReference type="Pfam" id="PF00172">
    <property type="entry name" value="Zn_clus"/>
    <property type="match status" value="1"/>
</dbReference>
<evidence type="ECO:0000256" key="2">
    <source>
        <dbReference type="ARBA" id="ARBA00022723"/>
    </source>
</evidence>
<evidence type="ECO:0000313" key="7">
    <source>
        <dbReference type="Proteomes" id="UP000309340"/>
    </source>
</evidence>
<dbReference type="OrthoDB" id="2269373at2759"/>
<dbReference type="GO" id="GO:0003677">
    <property type="term" value="F:DNA binding"/>
    <property type="evidence" value="ECO:0007669"/>
    <property type="project" value="InterPro"/>
</dbReference>
<dbReference type="Proteomes" id="UP000309340">
    <property type="component" value="Unassembled WGS sequence"/>
</dbReference>
<evidence type="ECO:0000313" key="6">
    <source>
        <dbReference type="EMBL" id="TKA72578.1"/>
    </source>
</evidence>
<dbReference type="GO" id="GO:0005634">
    <property type="term" value="C:nucleus"/>
    <property type="evidence" value="ECO:0007669"/>
    <property type="project" value="UniProtKB-SubCell"/>
</dbReference>
<name>A0A4U0XAX3_9PEZI</name>
<dbReference type="SMART" id="SM00906">
    <property type="entry name" value="Fungal_trans"/>
    <property type="match status" value="1"/>
</dbReference>
<dbReference type="PANTHER" id="PTHR31001:SF85">
    <property type="entry name" value="ZN(II)2CYS6 TRANSCRIPTION FACTOR (EUROFUNG)"/>
    <property type="match status" value="1"/>
</dbReference>
<comment type="subcellular location">
    <subcellularLocation>
        <location evidence="1">Nucleus</location>
    </subcellularLocation>
</comment>
<keyword evidence="7" id="KW-1185">Reference proteome</keyword>
<evidence type="ECO:0000256" key="3">
    <source>
        <dbReference type="ARBA" id="ARBA00023242"/>
    </source>
</evidence>
<dbReference type="SMART" id="SM00066">
    <property type="entry name" value="GAL4"/>
    <property type="match status" value="1"/>
</dbReference>
<dbReference type="Pfam" id="PF04082">
    <property type="entry name" value="Fungal_trans"/>
    <property type="match status" value="1"/>
</dbReference>
<dbReference type="GO" id="GO:0006351">
    <property type="term" value="P:DNA-templated transcription"/>
    <property type="evidence" value="ECO:0007669"/>
    <property type="project" value="InterPro"/>
</dbReference>
<gene>
    <name evidence="6" type="ORF">B0A55_07220</name>
</gene>
<organism evidence="6 7">
    <name type="scientific">Friedmanniomyces simplex</name>
    <dbReference type="NCBI Taxonomy" id="329884"/>
    <lineage>
        <taxon>Eukaryota</taxon>
        <taxon>Fungi</taxon>
        <taxon>Dikarya</taxon>
        <taxon>Ascomycota</taxon>
        <taxon>Pezizomycotina</taxon>
        <taxon>Dothideomycetes</taxon>
        <taxon>Dothideomycetidae</taxon>
        <taxon>Mycosphaerellales</taxon>
        <taxon>Teratosphaeriaceae</taxon>
        <taxon>Friedmanniomyces</taxon>
    </lineage>
</organism>
<dbReference type="InterPro" id="IPR007219">
    <property type="entry name" value="XnlR_reg_dom"/>
</dbReference>
<sequence>MESDMHSAPPTAPTNPPQDASPRRDNHTPSCAVCQRRKVKCNRVYPCGPCQKTGLECMYRPVNEPGRKRLKRGYEEAAEPGEEATIATLLARSNHLWSAISAQAELGASPTAAAGGTASTRREIDPELGAGISGDSIYESSVSLGSKIAERAQKGHSTPRERHFIFSQPQPPRFLPQPAQPPANHVVQLWQTYLTNVDPILKIVHAPTLQQTVLSQVGKPDMALNLKALTSAIYFISVVSLQDDECEALLQTSRTDLVSRYRLATEEALSAAGFVTTTDLTVLEALVIYLATLLSQGETSAVWSMTGLAIRIAGTLGLARDGSSLGLQPFEAEMRRRLWWALVYLDARTSELVGQDKDLLMQHHDVHLPANLNDTQLFPDMQRLPESRPAATEMTYVLLRATLASTLNAMPEDRGPVETWQRLRAASVPMSEKAGIVENLEHKVHEELLRFCDPTVPLQALVINAAQTFSTKMRLVGNIPFDRSATTAEAFDGYSENLFQLAIQMMRLQLDLFTDPSLRRWKWHWQGNFQWYALAELVRQTRLRQSGPETMKAWFLIREVFDCIVPTLEIAPQKSPLLEAIRALLHSCSTLKSTQNTTHTSGLSCPLGVAVAPSDHSTSPPGKRQTFGLSTGQGSRPHSALLPGMDSLPTPATSSDQMAASAAGLEETMPGVDLDAIDWAEFDRLTSELCGE</sequence>
<dbReference type="CDD" id="cd00067">
    <property type="entry name" value="GAL4"/>
    <property type="match status" value="1"/>
</dbReference>
<dbReference type="EMBL" id="NAJQ01000303">
    <property type="protein sequence ID" value="TKA72578.1"/>
    <property type="molecule type" value="Genomic_DNA"/>
</dbReference>
<protein>
    <recommendedName>
        <fullName evidence="5">Zn(2)-C6 fungal-type domain-containing protein</fullName>
    </recommendedName>
</protein>
<dbReference type="GO" id="GO:0000981">
    <property type="term" value="F:DNA-binding transcription factor activity, RNA polymerase II-specific"/>
    <property type="evidence" value="ECO:0007669"/>
    <property type="project" value="InterPro"/>
</dbReference>
<dbReference type="GO" id="GO:0008270">
    <property type="term" value="F:zinc ion binding"/>
    <property type="evidence" value="ECO:0007669"/>
    <property type="project" value="InterPro"/>
</dbReference>
<dbReference type="PANTHER" id="PTHR31001">
    <property type="entry name" value="UNCHARACTERIZED TRANSCRIPTIONAL REGULATORY PROTEIN"/>
    <property type="match status" value="1"/>
</dbReference>
<dbReference type="PROSITE" id="PS50048">
    <property type="entry name" value="ZN2_CY6_FUNGAL_2"/>
    <property type="match status" value="1"/>
</dbReference>
<dbReference type="InterPro" id="IPR001138">
    <property type="entry name" value="Zn2Cys6_DnaBD"/>
</dbReference>
<accession>A0A4U0XAX3</accession>
<comment type="caution">
    <text evidence="6">The sequence shown here is derived from an EMBL/GenBank/DDBJ whole genome shotgun (WGS) entry which is preliminary data.</text>
</comment>
<dbReference type="SUPFAM" id="SSF57701">
    <property type="entry name" value="Zn2/Cys6 DNA-binding domain"/>
    <property type="match status" value="1"/>
</dbReference>
<dbReference type="Gene3D" id="4.10.240.10">
    <property type="entry name" value="Zn(2)-C6 fungal-type DNA-binding domain"/>
    <property type="match status" value="1"/>
</dbReference>
<dbReference type="InterPro" id="IPR050613">
    <property type="entry name" value="Sec_Metabolite_Reg"/>
</dbReference>
<feature type="domain" description="Zn(2)-C6 fungal-type" evidence="5">
    <location>
        <begin position="30"/>
        <end position="59"/>
    </location>
</feature>
<evidence type="ECO:0000256" key="1">
    <source>
        <dbReference type="ARBA" id="ARBA00004123"/>
    </source>
</evidence>
<dbReference type="AlphaFoldDB" id="A0A4U0XAX3"/>
<proteinExistence type="predicted"/>
<feature type="compositionally biased region" description="Polar residues" evidence="4">
    <location>
        <begin position="627"/>
        <end position="636"/>
    </location>
</feature>
<feature type="region of interest" description="Disordered" evidence="4">
    <location>
        <begin position="1"/>
        <end position="29"/>
    </location>
</feature>
<feature type="region of interest" description="Disordered" evidence="4">
    <location>
        <begin position="612"/>
        <end position="662"/>
    </location>
</feature>
<dbReference type="STRING" id="329884.A0A4U0XAX3"/>
<keyword evidence="3" id="KW-0539">Nucleus</keyword>
<reference evidence="6 7" key="1">
    <citation type="submission" date="2017-03" db="EMBL/GenBank/DDBJ databases">
        <title>Genomes of endolithic fungi from Antarctica.</title>
        <authorList>
            <person name="Coleine C."/>
            <person name="Masonjones S."/>
            <person name="Stajich J.E."/>
        </authorList>
    </citation>
    <scope>NUCLEOTIDE SEQUENCE [LARGE SCALE GENOMIC DNA]</scope>
    <source>
        <strain evidence="6 7">CCFEE 5184</strain>
    </source>
</reference>
<evidence type="ECO:0000256" key="4">
    <source>
        <dbReference type="SAM" id="MobiDB-lite"/>
    </source>
</evidence>
<dbReference type="InterPro" id="IPR036864">
    <property type="entry name" value="Zn2-C6_fun-type_DNA-bd_sf"/>
</dbReference>